<dbReference type="HOGENOM" id="CLU_2656992_0_0_1"/>
<dbReference type="Proteomes" id="UP000000305">
    <property type="component" value="Unassembled WGS sequence"/>
</dbReference>
<dbReference type="InParanoid" id="E9I4N2"/>
<keyword evidence="3" id="KW-1185">Reference proteome</keyword>
<proteinExistence type="predicted"/>
<dbReference type="EMBL" id="GL735115">
    <property type="protein sequence ID" value="EFX61050.1"/>
    <property type="molecule type" value="Genomic_DNA"/>
</dbReference>
<gene>
    <name evidence="2" type="ORF">DAPPUDRAFT_340729</name>
</gene>
<accession>E9I4N2</accession>
<organism evidence="2 3">
    <name type="scientific">Daphnia pulex</name>
    <name type="common">Water flea</name>
    <dbReference type="NCBI Taxonomy" id="6669"/>
    <lineage>
        <taxon>Eukaryota</taxon>
        <taxon>Metazoa</taxon>
        <taxon>Ecdysozoa</taxon>
        <taxon>Arthropoda</taxon>
        <taxon>Crustacea</taxon>
        <taxon>Branchiopoda</taxon>
        <taxon>Diplostraca</taxon>
        <taxon>Cladocera</taxon>
        <taxon>Anomopoda</taxon>
        <taxon>Daphniidae</taxon>
        <taxon>Daphnia</taxon>
    </lineage>
</organism>
<evidence type="ECO:0000313" key="2">
    <source>
        <dbReference type="EMBL" id="EFX61050.1"/>
    </source>
</evidence>
<evidence type="ECO:0000313" key="3">
    <source>
        <dbReference type="Proteomes" id="UP000000305"/>
    </source>
</evidence>
<dbReference type="KEGG" id="dpx:DAPPUDRAFT_340729"/>
<protein>
    <submittedName>
        <fullName evidence="2">Uncharacterized protein</fullName>
    </submittedName>
</protein>
<evidence type="ECO:0000256" key="1">
    <source>
        <dbReference type="SAM" id="Coils"/>
    </source>
</evidence>
<reference evidence="2 3" key="1">
    <citation type="journal article" date="2011" name="Science">
        <title>The ecoresponsive genome of Daphnia pulex.</title>
        <authorList>
            <person name="Colbourne J.K."/>
            <person name="Pfrender M.E."/>
            <person name="Gilbert D."/>
            <person name="Thomas W.K."/>
            <person name="Tucker A."/>
            <person name="Oakley T.H."/>
            <person name="Tokishita S."/>
            <person name="Aerts A."/>
            <person name="Arnold G.J."/>
            <person name="Basu M.K."/>
            <person name="Bauer D.J."/>
            <person name="Caceres C.E."/>
            <person name="Carmel L."/>
            <person name="Casola C."/>
            <person name="Choi J.H."/>
            <person name="Detter J.C."/>
            <person name="Dong Q."/>
            <person name="Dusheyko S."/>
            <person name="Eads B.D."/>
            <person name="Frohlich T."/>
            <person name="Geiler-Samerotte K.A."/>
            <person name="Gerlach D."/>
            <person name="Hatcher P."/>
            <person name="Jogdeo S."/>
            <person name="Krijgsveld J."/>
            <person name="Kriventseva E.V."/>
            <person name="Kultz D."/>
            <person name="Laforsch C."/>
            <person name="Lindquist E."/>
            <person name="Lopez J."/>
            <person name="Manak J.R."/>
            <person name="Muller J."/>
            <person name="Pangilinan J."/>
            <person name="Patwardhan R.P."/>
            <person name="Pitluck S."/>
            <person name="Pritham E.J."/>
            <person name="Rechtsteiner A."/>
            <person name="Rho M."/>
            <person name="Rogozin I.B."/>
            <person name="Sakarya O."/>
            <person name="Salamov A."/>
            <person name="Schaack S."/>
            <person name="Shapiro H."/>
            <person name="Shiga Y."/>
            <person name="Skalitzky C."/>
            <person name="Smith Z."/>
            <person name="Souvorov A."/>
            <person name="Sung W."/>
            <person name="Tang Z."/>
            <person name="Tsuchiya D."/>
            <person name="Tu H."/>
            <person name="Vos H."/>
            <person name="Wang M."/>
            <person name="Wolf Y.I."/>
            <person name="Yamagata H."/>
            <person name="Yamada T."/>
            <person name="Ye Y."/>
            <person name="Shaw J.R."/>
            <person name="Andrews J."/>
            <person name="Crease T.J."/>
            <person name="Tang H."/>
            <person name="Lucas S.M."/>
            <person name="Robertson H.M."/>
            <person name="Bork P."/>
            <person name="Koonin E.V."/>
            <person name="Zdobnov E.M."/>
            <person name="Grigoriev I.V."/>
            <person name="Lynch M."/>
            <person name="Boore J.L."/>
        </authorList>
    </citation>
    <scope>NUCLEOTIDE SEQUENCE [LARGE SCALE GENOMIC DNA]</scope>
</reference>
<feature type="coiled-coil region" evidence="1">
    <location>
        <begin position="1"/>
        <end position="62"/>
    </location>
</feature>
<keyword evidence="1" id="KW-0175">Coiled coil</keyword>
<name>E9I4N2_DAPPU</name>
<sequence length="76" mass="9272">MEHLQQQLQSLKEQLEQLKGPENQGRRIEILRQIRDVDQQILDTLREDTARRRRENENLRRALDLQEKMAAMRKHK</sequence>
<dbReference type="AlphaFoldDB" id="E9I4N2"/>